<protein>
    <submittedName>
        <fullName evidence="1">Uncharacterized protein</fullName>
    </submittedName>
</protein>
<dbReference type="EMBL" id="CM010724">
    <property type="protein sequence ID" value="RZC79933.1"/>
    <property type="molecule type" value="Genomic_DNA"/>
</dbReference>
<reference evidence="1 2" key="1">
    <citation type="journal article" date="2018" name="Science">
        <title>The opium poppy genome and morphinan production.</title>
        <authorList>
            <person name="Guo L."/>
            <person name="Winzer T."/>
            <person name="Yang X."/>
            <person name="Li Y."/>
            <person name="Ning Z."/>
            <person name="He Z."/>
            <person name="Teodor R."/>
            <person name="Lu Y."/>
            <person name="Bowser T.A."/>
            <person name="Graham I.A."/>
            <person name="Ye K."/>
        </authorList>
    </citation>
    <scope>NUCLEOTIDE SEQUENCE [LARGE SCALE GENOMIC DNA]</scope>
    <source>
        <strain evidence="2">cv. HN1</strain>
        <tissue evidence="1">Leaves</tissue>
    </source>
</reference>
<keyword evidence="2" id="KW-1185">Reference proteome</keyword>
<evidence type="ECO:0000313" key="1">
    <source>
        <dbReference type="EMBL" id="RZC79933.1"/>
    </source>
</evidence>
<dbReference type="AlphaFoldDB" id="A0A4Y7L309"/>
<dbReference type="Gramene" id="RZC79933">
    <property type="protein sequence ID" value="RZC79933"/>
    <property type="gene ID" value="C5167_042508"/>
</dbReference>
<name>A0A4Y7L309_PAPSO</name>
<sequence length="69" mass="7932">MAMRVILTKISPFASSNTSSLGFIEGAQRIRRHFLDTEAYRSGKLDKAVYLKEDITMDEFNAMSWEDIK</sequence>
<dbReference type="Proteomes" id="UP000316621">
    <property type="component" value="Chromosome 10"/>
</dbReference>
<gene>
    <name evidence="1" type="ORF">C5167_042508</name>
</gene>
<evidence type="ECO:0000313" key="2">
    <source>
        <dbReference type="Proteomes" id="UP000316621"/>
    </source>
</evidence>
<accession>A0A4Y7L309</accession>
<organism evidence="1 2">
    <name type="scientific">Papaver somniferum</name>
    <name type="common">Opium poppy</name>
    <dbReference type="NCBI Taxonomy" id="3469"/>
    <lineage>
        <taxon>Eukaryota</taxon>
        <taxon>Viridiplantae</taxon>
        <taxon>Streptophyta</taxon>
        <taxon>Embryophyta</taxon>
        <taxon>Tracheophyta</taxon>
        <taxon>Spermatophyta</taxon>
        <taxon>Magnoliopsida</taxon>
        <taxon>Ranunculales</taxon>
        <taxon>Papaveraceae</taxon>
        <taxon>Papaveroideae</taxon>
        <taxon>Papaver</taxon>
    </lineage>
</organism>
<proteinExistence type="predicted"/>